<reference evidence="2" key="1">
    <citation type="submission" date="2022-11" db="UniProtKB">
        <authorList>
            <consortium name="WormBaseParasite"/>
        </authorList>
    </citation>
    <scope>IDENTIFICATION</scope>
</reference>
<dbReference type="AlphaFoldDB" id="A0A915MNX8"/>
<accession>A0A915MNX8</accession>
<name>A0A915MNX8_MELJA</name>
<protein>
    <submittedName>
        <fullName evidence="2">Uncharacterized protein</fullName>
    </submittedName>
</protein>
<evidence type="ECO:0000313" key="2">
    <source>
        <dbReference type="WBParaSite" id="scaffold47173_cov421.g24649"/>
    </source>
</evidence>
<sequence>QTITRRISDIPAANTVQVDVSDQKLFVVTKSGHLMSWDLIDSSIHDEREGWTVNDRYRNVIHYIHIVAIGTSWRSLTYEYILQNEEDYFTKINLDSPSDLDNSTEISDNKTDSSINLSESVSKIYAKGFTQDTHSPAIQLESNAPSSGYYTAKVRVCTANNNKICSGKMINKGLANIPIFEGNSRELQIFAYRDR</sequence>
<proteinExistence type="predicted"/>
<organism evidence="1 2">
    <name type="scientific">Meloidogyne javanica</name>
    <name type="common">Root-knot nematode worm</name>
    <dbReference type="NCBI Taxonomy" id="6303"/>
    <lineage>
        <taxon>Eukaryota</taxon>
        <taxon>Metazoa</taxon>
        <taxon>Ecdysozoa</taxon>
        <taxon>Nematoda</taxon>
        <taxon>Chromadorea</taxon>
        <taxon>Rhabditida</taxon>
        <taxon>Tylenchina</taxon>
        <taxon>Tylenchomorpha</taxon>
        <taxon>Tylenchoidea</taxon>
        <taxon>Meloidogynidae</taxon>
        <taxon>Meloidogyninae</taxon>
        <taxon>Meloidogyne</taxon>
        <taxon>Meloidogyne incognita group</taxon>
    </lineage>
</organism>
<dbReference type="WBParaSite" id="scaffold47173_cov421.g24649">
    <property type="protein sequence ID" value="scaffold47173_cov421.g24649"/>
    <property type="gene ID" value="scaffold47173_cov421.g24649"/>
</dbReference>
<keyword evidence="1" id="KW-1185">Reference proteome</keyword>
<dbReference type="Proteomes" id="UP000887561">
    <property type="component" value="Unplaced"/>
</dbReference>
<evidence type="ECO:0000313" key="1">
    <source>
        <dbReference type="Proteomes" id="UP000887561"/>
    </source>
</evidence>